<comment type="similarity">
    <text evidence="8">Belongs to the FMN-dependent alpha-hydroxy acid dehydrogenase family.</text>
</comment>
<feature type="transmembrane region" description="Helical" evidence="11">
    <location>
        <begin position="436"/>
        <end position="455"/>
    </location>
</feature>
<feature type="transmembrane region" description="Helical" evidence="11">
    <location>
        <begin position="467"/>
        <end position="487"/>
    </location>
</feature>
<dbReference type="Pfam" id="PF01027">
    <property type="entry name" value="Bax1-I"/>
    <property type="match status" value="1"/>
</dbReference>
<comment type="subcellular location">
    <subcellularLocation>
        <location evidence="2">Membrane</location>
        <topology evidence="2">Multi-pass membrane protein</topology>
    </subcellularLocation>
</comment>
<evidence type="ECO:0000256" key="7">
    <source>
        <dbReference type="ARBA" id="ARBA00023136"/>
    </source>
</evidence>
<dbReference type="SUPFAM" id="SSF51395">
    <property type="entry name" value="FMN-linked oxidoreductases"/>
    <property type="match status" value="1"/>
</dbReference>
<dbReference type="InterPro" id="IPR012133">
    <property type="entry name" value="Alpha-hydoxy_acid_DH_FMN"/>
</dbReference>
<feature type="transmembrane region" description="Helical" evidence="11">
    <location>
        <begin position="587"/>
        <end position="609"/>
    </location>
</feature>
<dbReference type="AlphaFoldDB" id="A0A914X4X5"/>
<evidence type="ECO:0000256" key="11">
    <source>
        <dbReference type="SAM" id="Phobius"/>
    </source>
</evidence>
<keyword evidence="6" id="KW-0560">Oxidoreductase</keyword>
<evidence type="ECO:0000256" key="6">
    <source>
        <dbReference type="ARBA" id="ARBA00023002"/>
    </source>
</evidence>
<evidence type="ECO:0000256" key="5">
    <source>
        <dbReference type="ARBA" id="ARBA00022989"/>
    </source>
</evidence>
<sequence>MPINLASLVCIDDFEAIAKTKLPKFVYDYYRSGADDQLTLRRNVQAFKNYLIRPRMLRNVSNISTKVTVLGDMELSSPIGIAPTAFQKMADPLGEVATVRAAEKLGAVMINSTIATTSLEEVAEAGWDAMRWFQLYVYKDRDATRRLVKRAEAAGFKALVLTIDTPVLGHRRDDARNAFALPSHLQFGNFDNTDKKAVMQETEIGQSAFQTYVQSLFDVSLTWTDVAWLVQLTSLPVVVKGILTAQDALLAYQHGAKGVIVSNHGARQLDSVPSTIEALPEIASALKGRCDVFLDGGVRCGTDVLKALALGAKAVFVGRPVVWGLAVQGEAGVTRALQILQSELESAMALAGCRAIDEITPSLVVHENQGFVLPPMAIDLENGLIKPDICFSEKSIRAGFIRKVFSLVTIMLGIVAGMVALALLHKATNDFVKANVGLYYAGYGTFLVVYIVLMCCKSVRRRAPANLICLAILTLAIGFMTMMITAMYDVQSVLMAMGITTACCAGIIIFSMQTKYDLTSWIGIMCILSFALFFIGIAGVIVYVTTGSDWLYLVYAGLAALFFMVFLAIDIQLIMGGKKYEISPEEYIFAAIELFLDIVYIFWMILMLFGGRSN</sequence>
<evidence type="ECO:0000313" key="14">
    <source>
        <dbReference type="WBParaSite" id="PSAMB.scaffold670size44143.g7813.t1"/>
    </source>
</evidence>
<dbReference type="GO" id="GO:0003973">
    <property type="term" value="F:(S)-2-hydroxy-acid oxidase activity"/>
    <property type="evidence" value="ECO:0007669"/>
    <property type="project" value="UniProtKB-EC"/>
</dbReference>
<dbReference type="Proteomes" id="UP000887566">
    <property type="component" value="Unplaced"/>
</dbReference>
<dbReference type="Pfam" id="PF01070">
    <property type="entry name" value="FMN_dh"/>
    <property type="match status" value="1"/>
</dbReference>
<dbReference type="Gene3D" id="3.20.20.70">
    <property type="entry name" value="Aldolase class I"/>
    <property type="match status" value="1"/>
</dbReference>
<dbReference type="PROSITE" id="PS00557">
    <property type="entry name" value="FMN_HYDROXY_ACID_DH_1"/>
    <property type="match status" value="1"/>
</dbReference>
<evidence type="ECO:0000256" key="8">
    <source>
        <dbReference type="ARBA" id="ARBA00024042"/>
    </source>
</evidence>
<feature type="domain" description="FMN hydroxy acid dehydrogenase" evidence="12">
    <location>
        <begin position="3"/>
        <end position="369"/>
    </location>
</feature>
<feature type="transmembrane region" description="Helical" evidence="11">
    <location>
        <begin position="404"/>
        <end position="424"/>
    </location>
</feature>
<feature type="transmembrane region" description="Helical" evidence="11">
    <location>
        <begin position="493"/>
        <end position="510"/>
    </location>
</feature>
<keyword evidence="5 11" id="KW-1133">Transmembrane helix</keyword>
<dbReference type="EC" id="1.1.3.15" evidence="3"/>
<protein>
    <recommendedName>
        <fullName evidence="3">(S)-2-hydroxy-acid oxidase</fullName>
        <ecNumber evidence="3">1.1.3.15</ecNumber>
    </recommendedName>
</protein>
<comment type="catalytic activity">
    <reaction evidence="10">
        <text>2-hydroxyoctanoate + O2 = 2-oxooctanoate + H2O2</text>
        <dbReference type="Rhea" id="RHEA:67940"/>
        <dbReference type="ChEBI" id="CHEBI:15379"/>
        <dbReference type="ChEBI" id="CHEBI:16240"/>
        <dbReference type="ChEBI" id="CHEBI:133514"/>
        <dbReference type="ChEBI" id="CHEBI:176689"/>
    </reaction>
    <physiologicalReaction direction="left-to-right" evidence="10">
        <dbReference type="Rhea" id="RHEA:67941"/>
    </physiologicalReaction>
</comment>
<dbReference type="GO" id="GO:0010181">
    <property type="term" value="F:FMN binding"/>
    <property type="evidence" value="ECO:0007669"/>
    <property type="project" value="InterPro"/>
</dbReference>
<dbReference type="PANTHER" id="PTHR10578">
    <property type="entry name" value="S -2-HYDROXY-ACID OXIDASE-RELATED"/>
    <property type="match status" value="1"/>
</dbReference>
<evidence type="ECO:0000256" key="2">
    <source>
        <dbReference type="ARBA" id="ARBA00004141"/>
    </source>
</evidence>
<evidence type="ECO:0000256" key="1">
    <source>
        <dbReference type="ARBA" id="ARBA00001917"/>
    </source>
</evidence>
<dbReference type="InterPro" id="IPR000262">
    <property type="entry name" value="FMN-dep_DH"/>
</dbReference>
<reference evidence="14" key="1">
    <citation type="submission" date="2022-11" db="UniProtKB">
        <authorList>
            <consortium name="WormBaseParasite"/>
        </authorList>
    </citation>
    <scope>IDENTIFICATION</scope>
</reference>
<dbReference type="InterPro" id="IPR008259">
    <property type="entry name" value="FMN_hydac_DH_AS"/>
</dbReference>
<evidence type="ECO:0000256" key="10">
    <source>
        <dbReference type="ARBA" id="ARBA00029327"/>
    </source>
</evidence>
<proteinExistence type="inferred from homology"/>
<evidence type="ECO:0000313" key="13">
    <source>
        <dbReference type="Proteomes" id="UP000887566"/>
    </source>
</evidence>
<dbReference type="WBParaSite" id="PSAMB.scaffold670size44143.g7813.t1">
    <property type="protein sequence ID" value="PSAMB.scaffold670size44143.g7813.t1"/>
    <property type="gene ID" value="PSAMB.scaffold670size44143.g7813"/>
</dbReference>
<accession>A0A914X4X5</accession>
<evidence type="ECO:0000256" key="4">
    <source>
        <dbReference type="ARBA" id="ARBA00022692"/>
    </source>
</evidence>
<dbReference type="PANTHER" id="PTHR10578:SF149">
    <property type="entry name" value="2-HYDROXYACID OXIDASE 2"/>
    <property type="match status" value="1"/>
</dbReference>
<dbReference type="FunFam" id="3.20.20.70:FF:000056">
    <property type="entry name" value="hydroxyacid oxidase 2"/>
    <property type="match status" value="1"/>
</dbReference>
<keyword evidence="4 11" id="KW-0812">Transmembrane</keyword>
<dbReference type="CDD" id="cd02809">
    <property type="entry name" value="alpha_hydroxyacid_oxid_FMN"/>
    <property type="match status" value="1"/>
</dbReference>
<evidence type="ECO:0000256" key="3">
    <source>
        <dbReference type="ARBA" id="ARBA00013087"/>
    </source>
</evidence>
<dbReference type="PROSITE" id="PS51349">
    <property type="entry name" value="FMN_HYDROXY_ACID_DH_2"/>
    <property type="match status" value="1"/>
</dbReference>
<dbReference type="GO" id="GO:0001561">
    <property type="term" value="P:fatty acid alpha-oxidation"/>
    <property type="evidence" value="ECO:0007669"/>
    <property type="project" value="TreeGrafter"/>
</dbReference>
<evidence type="ECO:0000259" key="12">
    <source>
        <dbReference type="PROSITE" id="PS51349"/>
    </source>
</evidence>
<feature type="transmembrane region" description="Helical" evidence="11">
    <location>
        <begin position="522"/>
        <end position="544"/>
    </location>
</feature>
<dbReference type="GO" id="GO:0016020">
    <property type="term" value="C:membrane"/>
    <property type="evidence" value="ECO:0007669"/>
    <property type="project" value="UniProtKB-SubCell"/>
</dbReference>
<dbReference type="InterPro" id="IPR037396">
    <property type="entry name" value="FMN_HAD"/>
</dbReference>
<keyword evidence="7 11" id="KW-0472">Membrane</keyword>
<comment type="cofactor">
    <cofactor evidence="1">
        <name>FMN</name>
        <dbReference type="ChEBI" id="CHEBI:58210"/>
    </cofactor>
</comment>
<feature type="transmembrane region" description="Helical" evidence="11">
    <location>
        <begin position="550"/>
        <end position="575"/>
    </location>
</feature>
<comment type="catalytic activity">
    <reaction evidence="9">
        <text>a (2S)-2-hydroxycarboxylate + O2 = a 2-oxocarboxylate + H2O2</text>
        <dbReference type="Rhea" id="RHEA:16789"/>
        <dbReference type="ChEBI" id="CHEBI:15379"/>
        <dbReference type="ChEBI" id="CHEBI:16240"/>
        <dbReference type="ChEBI" id="CHEBI:35179"/>
        <dbReference type="ChEBI" id="CHEBI:58123"/>
        <dbReference type="EC" id="1.1.3.15"/>
    </reaction>
    <physiologicalReaction direction="left-to-right" evidence="9">
        <dbReference type="Rhea" id="RHEA:16790"/>
    </physiologicalReaction>
</comment>
<dbReference type="InterPro" id="IPR006214">
    <property type="entry name" value="Bax_inhibitor_1-related"/>
</dbReference>
<dbReference type="InterPro" id="IPR013785">
    <property type="entry name" value="Aldolase_TIM"/>
</dbReference>
<name>A0A914X4X5_9BILA</name>
<dbReference type="GO" id="GO:0005782">
    <property type="term" value="C:peroxisomal matrix"/>
    <property type="evidence" value="ECO:0007669"/>
    <property type="project" value="TreeGrafter"/>
</dbReference>
<organism evidence="13 14">
    <name type="scientific">Plectus sambesii</name>
    <dbReference type="NCBI Taxonomy" id="2011161"/>
    <lineage>
        <taxon>Eukaryota</taxon>
        <taxon>Metazoa</taxon>
        <taxon>Ecdysozoa</taxon>
        <taxon>Nematoda</taxon>
        <taxon>Chromadorea</taxon>
        <taxon>Plectida</taxon>
        <taxon>Plectina</taxon>
        <taxon>Plectoidea</taxon>
        <taxon>Plectidae</taxon>
        <taxon>Plectus</taxon>
    </lineage>
</organism>
<evidence type="ECO:0000256" key="9">
    <source>
        <dbReference type="ARBA" id="ARBA00029325"/>
    </source>
</evidence>
<dbReference type="CDD" id="cd10428">
    <property type="entry name" value="LFG_like"/>
    <property type="match status" value="1"/>
</dbReference>
<keyword evidence="13" id="KW-1185">Reference proteome</keyword>